<protein>
    <recommendedName>
        <fullName evidence="10">Dibenzothiophene monooxygenase</fullName>
        <ecNumber evidence="9">1.14.14.21</ecNumber>
    </recommendedName>
</protein>
<comment type="catalytic activity">
    <reaction evidence="12">
        <text>dibenzothiophene 5-oxide + FMNH2 + O2 = dibenzothiophene 5,5-dioxide + FMN + H2O + H(+)</text>
        <dbReference type="Rhea" id="RHEA:49080"/>
        <dbReference type="ChEBI" id="CHEBI:15377"/>
        <dbReference type="ChEBI" id="CHEBI:15378"/>
        <dbReference type="ChEBI" id="CHEBI:15379"/>
        <dbReference type="ChEBI" id="CHEBI:23683"/>
        <dbReference type="ChEBI" id="CHEBI:57618"/>
        <dbReference type="ChEBI" id="CHEBI:58210"/>
        <dbReference type="ChEBI" id="CHEBI:90356"/>
    </reaction>
</comment>
<accession>A0A0P0RMX8</accession>
<dbReference type="Pfam" id="PF08028">
    <property type="entry name" value="Acyl-CoA_dh_2"/>
    <property type="match status" value="1"/>
</dbReference>
<feature type="domain" description="Acyl-CoA dehydrogenase C-terminal" evidence="16">
    <location>
        <begin position="257"/>
        <end position="388"/>
    </location>
</feature>
<gene>
    <name evidence="17" type="ORF">K788_0001404</name>
</gene>
<dbReference type="Pfam" id="PF02770">
    <property type="entry name" value="Acyl-CoA_dh_M"/>
    <property type="match status" value="1"/>
</dbReference>
<name>A0A0P0RMX8_9BURK</name>
<dbReference type="PANTHER" id="PTHR43884">
    <property type="entry name" value="ACYL-COA DEHYDROGENASE"/>
    <property type="match status" value="1"/>
</dbReference>
<comment type="subcellular location">
    <subcellularLocation>
        <location evidence="1">Cytoplasm</location>
    </subcellularLocation>
</comment>
<dbReference type="EC" id="1.14.14.21" evidence="9"/>
<dbReference type="EMBL" id="CP012748">
    <property type="protein sequence ID" value="ALL70254.1"/>
    <property type="molecule type" value="Genomic_DNA"/>
</dbReference>
<evidence type="ECO:0000256" key="7">
    <source>
        <dbReference type="ARBA" id="ARBA00034307"/>
    </source>
</evidence>
<evidence type="ECO:0000256" key="13">
    <source>
        <dbReference type="ARBA" id="ARBA00049456"/>
    </source>
</evidence>
<evidence type="ECO:0000259" key="15">
    <source>
        <dbReference type="Pfam" id="PF02771"/>
    </source>
</evidence>
<feature type="domain" description="Acyl-CoA dehydrogenase/oxidase N-terminal" evidence="15">
    <location>
        <begin position="38"/>
        <end position="136"/>
    </location>
</feature>
<evidence type="ECO:0000256" key="3">
    <source>
        <dbReference type="ARBA" id="ARBA00022643"/>
    </source>
</evidence>
<evidence type="ECO:0000256" key="5">
    <source>
        <dbReference type="ARBA" id="ARBA00023002"/>
    </source>
</evidence>
<keyword evidence="4" id="KW-0547">Nucleotide-binding</keyword>
<dbReference type="GO" id="GO:0005737">
    <property type="term" value="C:cytoplasm"/>
    <property type="evidence" value="ECO:0007669"/>
    <property type="project" value="UniProtKB-SubCell"/>
</dbReference>
<keyword evidence="17" id="KW-0614">Plasmid</keyword>
<evidence type="ECO:0000256" key="8">
    <source>
        <dbReference type="ARBA" id="ARBA00034317"/>
    </source>
</evidence>
<reference evidence="17 18" key="1">
    <citation type="journal article" date="2014" name="Genome Announc.">
        <title>Draft Genome Sequence of the Haloacid-Degrading Burkholderia caribensis Strain MBA4.</title>
        <authorList>
            <person name="Pan Y."/>
            <person name="Kong K.F."/>
            <person name="Tsang J.S."/>
        </authorList>
    </citation>
    <scope>NUCLEOTIDE SEQUENCE [LARGE SCALE GENOMIC DNA]</scope>
    <source>
        <strain evidence="17 18">MBA4</strain>
        <plasmid evidence="18">Plasmid</plasmid>
    </source>
</reference>
<proteinExistence type="inferred from homology"/>
<evidence type="ECO:0000259" key="16">
    <source>
        <dbReference type="Pfam" id="PF08028"/>
    </source>
</evidence>
<dbReference type="GO" id="GO:0008470">
    <property type="term" value="F:3-methylbutanoyl-CoA dehydrogenase activity"/>
    <property type="evidence" value="ECO:0007669"/>
    <property type="project" value="TreeGrafter"/>
</dbReference>
<dbReference type="Gene3D" id="2.40.110.10">
    <property type="entry name" value="Butyryl-CoA Dehydrogenase, subunit A, domain 2"/>
    <property type="match status" value="1"/>
</dbReference>
<keyword evidence="2" id="KW-0285">Flavoprotein</keyword>
<evidence type="ECO:0000256" key="1">
    <source>
        <dbReference type="ARBA" id="ARBA00004496"/>
    </source>
</evidence>
<dbReference type="InterPro" id="IPR037069">
    <property type="entry name" value="AcylCoA_DH/ox_N_sf"/>
</dbReference>
<comment type="catalytic activity">
    <reaction evidence="11">
        <text>dibenzothiophene + FMNH2 + O2 = dibenzothiophene 5-oxide + FMN + H2O + H(+)</text>
        <dbReference type="Rhea" id="RHEA:49076"/>
        <dbReference type="ChEBI" id="CHEBI:15377"/>
        <dbReference type="ChEBI" id="CHEBI:15378"/>
        <dbReference type="ChEBI" id="CHEBI:15379"/>
        <dbReference type="ChEBI" id="CHEBI:23681"/>
        <dbReference type="ChEBI" id="CHEBI:23683"/>
        <dbReference type="ChEBI" id="CHEBI:57618"/>
        <dbReference type="ChEBI" id="CHEBI:58210"/>
    </reaction>
</comment>
<comment type="pathway">
    <text evidence="7">Sulfur metabolism; dibenzothiophene degradation.</text>
</comment>
<evidence type="ECO:0000256" key="6">
    <source>
        <dbReference type="ARBA" id="ARBA00023033"/>
    </source>
</evidence>
<geneLocation type="plasmid" evidence="18"/>
<dbReference type="GeneID" id="69973740"/>
<dbReference type="PIRSF" id="PIRSF016578">
    <property type="entry name" value="HsaA"/>
    <property type="match status" value="1"/>
</dbReference>
<dbReference type="InterPro" id="IPR046373">
    <property type="entry name" value="Acyl-CoA_Oxase/DH_mid-dom_sf"/>
</dbReference>
<dbReference type="KEGG" id="bcai:K788_0001404"/>
<evidence type="ECO:0000256" key="4">
    <source>
        <dbReference type="ARBA" id="ARBA00022741"/>
    </source>
</evidence>
<dbReference type="GO" id="GO:0050660">
    <property type="term" value="F:flavin adenine dinucleotide binding"/>
    <property type="evidence" value="ECO:0007669"/>
    <property type="project" value="InterPro"/>
</dbReference>
<evidence type="ECO:0000256" key="12">
    <source>
        <dbReference type="ARBA" id="ARBA00048445"/>
    </source>
</evidence>
<evidence type="ECO:0000256" key="11">
    <source>
        <dbReference type="ARBA" id="ARBA00047859"/>
    </source>
</evidence>
<evidence type="ECO:0000313" key="17">
    <source>
        <dbReference type="EMBL" id="ALL70254.1"/>
    </source>
</evidence>
<dbReference type="Gene3D" id="1.20.140.10">
    <property type="entry name" value="Butyryl-CoA Dehydrogenase, subunit A, domain 3"/>
    <property type="match status" value="1"/>
</dbReference>
<feature type="domain" description="Acyl-CoA oxidase/dehydrogenase middle" evidence="14">
    <location>
        <begin position="155"/>
        <end position="230"/>
    </location>
</feature>
<dbReference type="GO" id="GO:0006552">
    <property type="term" value="P:L-leucine catabolic process"/>
    <property type="evidence" value="ECO:0007669"/>
    <property type="project" value="TreeGrafter"/>
</dbReference>
<keyword evidence="6" id="KW-0503">Monooxygenase</keyword>
<dbReference type="InterPro" id="IPR023922">
    <property type="entry name" value="S04_starv_induced_SfnB"/>
</dbReference>
<evidence type="ECO:0000313" key="18">
    <source>
        <dbReference type="Proteomes" id="UP000019146"/>
    </source>
</evidence>
<evidence type="ECO:0000256" key="10">
    <source>
        <dbReference type="ARBA" id="ARBA00034345"/>
    </source>
</evidence>
<comment type="similarity">
    <text evidence="8">Belongs to the DszC flavin monooxygenase family.</text>
</comment>
<dbReference type="InterPro" id="IPR013107">
    <property type="entry name" value="Acyl-CoA_DH_C"/>
</dbReference>
<dbReference type="GO" id="GO:0004497">
    <property type="term" value="F:monooxygenase activity"/>
    <property type="evidence" value="ECO:0007669"/>
    <property type="project" value="UniProtKB-KW"/>
</dbReference>
<evidence type="ECO:0000259" key="14">
    <source>
        <dbReference type="Pfam" id="PF02770"/>
    </source>
</evidence>
<dbReference type="Proteomes" id="UP000019146">
    <property type="component" value="Plasmid unnamed"/>
</dbReference>
<dbReference type="InterPro" id="IPR009100">
    <property type="entry name" value="AcylCoA_DH/oxidase_NM_dom_sf"/>
</dbReference>
<dbReference type="NCBIfam" id="TIGR04022">
    <property type="entry name" value="sulfur_SfnB"/>
    <property type="match status" value="1"/>
</dbReference>
<dbReference type="SUPFAM" id="SSF56645">
    <property type="entry name" value="Acyl-CoA dehydrogenase NM domain-like"/>
    <property type="match status" value="1"/>
</dbReference>
<dbReference type="AlphaFoldDB" id="A0A0P0RMX8"/>
<dbReference type="InterPro" id="IPR036250">
    <property type="entry name" value="AcylCo_DH-like_C"/>
</dbReference>
<dbReference type="InterPro" id="IPR013786">
    <property type="entry name" value="AcylCoA_DH/ox_N"/>
</dbReference>
<dbReference type="Pfam" id="PF02771">
    <property type="entry name" value="Acyl-CoA_dh_N"/>
    <property type="match status" value="1"/>
</dbReference>
<dbReference type="RefSeq" id="WP_035996167.1">
    <property type="nucleotide sequence ID" value="NZ_CP012748.1"/>
</dbReference>
<dbReference type="SUPFAM" id="SSF47203">
    <property type="entry name" value="Acyl-CoA dehydrogenase C-terminal domain-like"/>
    <property type="match status" value="1"/>
</dbReference>
<organism evidence="17 18">
    <name type="scientific">Paraburkholderia caribensis MBA4</name>
    <dbReference type="NCBI Taxonomy" id="1323664"/>
    <lineage>
        <taxon>Bacteria</taxon>
        <taxon>Pseudomonadati</taxon>
        <taxon>Pseudomonadota</taxon>
        <taxon>Betaproteobacteria</taxon>
        <taxon>Burkholderiales</taxon>
        <taxon>Burkholderiaceae</taxon>
        <taxon>Paraburkholderia</taxon>
    </lineage>
</organism>
<keyword evidence="5" id="KW-0560">Oxidoreductase</keyword>
<keyword evidence="3" id="KW-0288">FMN</keyword>
<sequence length="413" mass="44277">MSAHAPDITLPGNSGTAPRDYPAAHIIGSDDEAIRVAQELARHFAIDAARRDSERILPYDELNACSNAGLWAITVPAAYGGAQVSYATVARVFAILAAADPSIAQIQQNHNSAVFWLWKTGNARQREFFLGEILRGARFGNANVDVGGRRPTGSAMTIAPDGDGFRLSGTKLYSTGALFAEYVSTIGQDEQGRRIVAIVPAGHPGMKILDDWQSFGQKTTASGTVIFDDVWVPALNVLPIYRSYAEWPQNAVTQISHVGIDAGIARAAIDATIGFIRDRDATSAASGTPPVAADPYVIFQLGGLKTRLHAAEAMMDRAGREIDRCLADTGPDTIASASIAVAEAKALTTEIAVDATNQLFELAGTRSTHPSFNLDRHWRNARVHTLHDPVRWKYAAVGSFYLNGVRPPTSGQT</sequence>
<dbReference type="Gene3D" id="1.10.540.10">
    <property type="entry name" value="Acyl-CoA dehydrogenase/oxidase, N-terminal domain"/>
    <property type="match status" value="1"/>
</dbReference>
<dbReference type="InterPro" id="IPR006091">
    <property type="entry name" value="Acyl-CoA_Oxase/DH_mid-dom"/>
</dbReference>
<evidence type="ECO:0000256" key="2">
    <source>
        <dbReference type="ARBA" id="ARBA00022630"/>
    </source>
</evidence>
<evidence type="ECO:0000256" key="9">
    <source>
        <dbReference type="ARBA" id="ARBA00034328"/>
    </source>
</evidence>
<dbReference type="PANTHER" id="PTHR43884:SF12">
    <property type="entry name" value="ISOVALERYL-COA DEHYDROGENASE, MITOCHONDRIAL-RELATED"/>
    <property type="match status" value="1"/>
</dbReference>
<comment type="catalytic activity">
    <reaction evidence="13">
        <text>dibenzothiophene + 2 FMNH2 + 2 O2 = dibenzothiophene 5,5-dioxide + 2 FMN + 2 H2O + 2 H(+)</text>
        <dbReference type="Rhea" id="RHEA:49072"/>
        <dbReference type="ChEBI" id="CHEBI:15377"/>
        <dbReference type="ChEBI" id="CHEBI:15378"/>
        <dbReference type="ChEBI" id="CHEBI:15379"/>
        <dbReference type="ChEBI" id="CHEBI:23681"/>
        <dbReference type="ChEBI" id="CHEBI:57618"/>
        <dbReference type="ChEBI" id="CHEBI:58210"/>
        <dbReference type="ChEBI" id="CHEBI:90356"/>
        <dbReference type="EC" id="1.14.14.21"/>
    </reaction>
</comment>